<dbReference type="EMBL" id="LR796178">
    <property type="protein sequence ID" value="CAB4124345.1"/>
    <property type="molecule type" value="Genomic_DNA"/>
</dbReference>
<gene>
    <name evidence="1" type="ORF">UFOVP49_183</name>
</gene>
<proteinExistence type="predicted"/>
<reference evidence="1" key="1">
    <citation type="submission" date="2020-04" db="EMBL/GenBank/DDBJ databases">
        <authorList>
            <person name="Chiriac C."/>
            <person name="Salcher M."/>
            <person name="Ghai R."/>
            <person name="Kavagutti S V."/>
        </authorList>
    </citation>
    <scope>NUCLEOTIDE SEQUENCE</scope>
</reference>
<organism evidence="1">
    <name type="scientific">uncultured Caudovirales phage</name>
    <dbReference type="NCBI Taxonomy" id="2100421"/>
    <lineage>
        <taxon>Viruses</taxon>
        <taxon>Duplodnaviria</taxon>
        <taxon>Heunggongvirae</taxon>
        <taxon>Uroviricota</taxon>
        <taxon>Caudoviricetes</taxon>
        <taxon>Peduoviridae</taxon>
        <taxon>Maltschvirus</taxon>
        <taxon>Maltschvirus maltsch</taxon>
    </lineage>
</organism>
<sequence length="95" mass="10761">MTAINSLFMFLTDNDRVTARQARTMFKVKNIADLVYRLRNSGVAVYTNRSRLSDGTKTFVYRLGEPNKAFMSARGSRHIARSRQALYRNAIAVAA</sequence>
<name>A0A6J5KT83_9CAUD</name>
<accession>A0A6J5KT83</accession>
<protein>
    <recommendedName>
        <fullName evidence="2">Helix-turn-helix domain containing protein</fullName>
    </recommendedName>
</protein>
<evidence type="ECO:0008006" key="2">
    <source>
        <dbReference type="Google" id="ProtNLM"/>
    </source>
</evidence>
<evidence type="ECO:0000313" key="1">
    <source>
        <dbReference type="EMBL" id="CAB4124345.1"/>
    </source>
</evidence>